<evidence type="ECO:0000256" key="3">
    <source>
        <dbReference type="ARBA" id="ARBA00022448"/>
    </source>
</evidence>
<dbReference type="CDD" id="cd20318">
    <property type="entry name" value="FXYD2"/>
    <property type="match status" value="1"/>
</dbReference>
<dbReference type="PANTHER" id="PTHR14132">
    <property type="entry name" value="SODIUM/POTASSIUM-TRANSPORTING ATPASE SUBUNIT GAMMA"/>
    <property type="match status" value="1"/>
</dbReference>
<reference evidence="11" key="1">
    <citation type="submission" date="2025-08" db="UniProtKB">
        <authorList>
            <consortium name="Ensembl"/>
        </authorList>
    </citation>
    <scope>IDENTIFICATION</scope>
</reference>
<dbReference type="OrthoDB" id="8430468at2759"/>
<evidence type="ECO:0000256" key="2">
    <source>
        <dbReference type="ARBA" id="ARBA00005948"/>
    </source>
</evidence>
<feature type="transmembrane region" description="Helical" evidence="10">
    <location>
        <begin position="26"/>
        <end position="46"/>
    </location>
</feature>
<evidence type="ECO:0000256" key="7">
    <source>
        <dbReference type="ARBA" id="ARBA00023136"/>
    </source>
</evidence>
<dbReference type="InterPro" id="IPR047282">
    <property type="entry name" value="ATNG"/>
</dbReference>
<keyword evidence="5 10" id="KW-1133">Transmembrane helix</keyword>
<comment type="subcellular location">
    <subcellularLocation>
        <location evidence="1">Membrane</location>
        <topology evidence="1">Single-pass type III membrane protein</topology>
    </subcellularLocation>
</comment>
<dbReference type="Pfam" id="PF02038">
    <property type="entry name" value="ATP1G1_PLM_MAT8"/>
    <property type="match status" value="1"/>
</dbReference>
<accession>A0A8C4V270</accession>
<evidence type="ECO:0000256" key="5">
    <source>
        <dbReference type="ARBA" id="ARBA00022989"/>
    </source>
</evidence>
<dbReference type="Ensembl" id="ENSFTIT00000019724.1">
    <property type="protein sequence ID" value="ENSFTIP00000018928.1"/>
    <property type="gene ID" value="ENSFTIG00000012483.1"/>
</dbReference>
<organism evidence="11 12">
    <name type="scientific">Falco tinnunculus</name>
    <name type="common">Common kestrel</name>
    <dbReference type="NCBI Taxonomy" id="100819"/>
    <lineage>
        <taxon>Eukaryota</taxon>
        <taxon>Metazoa</taxon>
        <taxon>Chordata</taxon>
        <taxon>Craniata</taxon>
        <taxon>Vertebrata</taxon>
        <taxon>Euteleostomi</taxon>
        <taxon>Archelosauria</taxon>
        <taxon>Archosauria</taxon>
        <taxon>Dinosauria</taxon>
        <taxon>Saurischia</taxon>
        <taxon>Theropoda</taxon>
        <taxon>Coelurosauria</taxon>
        <taxon>Aves</taxon>
        <taxon>Neognathae</taxon>
        <taxon>Neoaves</taxon>
        <taxon>Telluraves</taxon>
        <taxon>Australaves</taxon>
        <taxon>Falconiformes</taxon>
        <taxon>Falconidae</taxon>
        <taxon>Falco</taxon>
    </lineage>
</organism>
<sequence>HLGFSSFPEQAPEQSPDRFSYDYETIRNGGLIFAVVAFVVGLLIILSKCLGWAGRLPQLCSPACGPFSTRLPPCPVPSAGWVPGQGGRRPCPPTRGVAIACSRGCLGNFHLGKLPTESELGRRPHKYLAFLCQCQGFRGKVTN</sequence>
<protein>
    <recommendedName>
        <fullName evidence="10">FXYD domain-containing ion transport regulator</fullName>
    </recommendedName>
</protein>
<dbReference type="Proteomes" id="UP000694562">
    <property type="component" value="Unplaced"/>
</dbReference>
<evidence type="ECO:0000313" key="12">
    <source>
        <dbReference type="Proteomes" id="UP000694562"/>
    </source>
</evidence>
<evidence type="ECO:0000256" key="9">
    <source>
        <dbReference type="ARBA" id="ARBA00034793"/>
    </source>
</evidence>
<evidence type="ECO:0000313" key="11">
    <source>
        <dbReference type="Ensembl" id="ENSFTIP00000018928.1"/>
    </source>
</evidence>
<comment type="function">
    <text evidence="8">May be involved in forming the receptor site for cardiac glycoside binding or may modulate the transport function of the sodium ATPase.</text>
</comment>
<proteinExistence type="inferred from homology"/>
<comment type="subunit">
    <text evidence="9">Regulatory subunit of the sodium/potassium-transporting ATPase which is composed of a catalytic alpha subunit, an auxiliary non-catalytic beta subunit and an additional regulatory subunit.</text>
</comment>
<dbReference type="GO" id="GO:0043269">
    <property type="term" value="P:regulation of monoatomic ion transport"/>
    <property type="evidence" value="ECO:0007669"/>
    <property type="project" value="InterPro"/>
</dbReference>
<dbReference type="InterPro" id="IPR000272">
    <property type="entry name" value="Ion-transport_regulator_FXYD"/>
</dbReference>
<dbReference type="Gene3D" id="1.20.5.780">
    <property type="entry name" value="Single helix bin"/>
    <property type="match status" value="1"/>
</dbReference>
<keyword evidence="6 10" id="KW-0406">Ion transport</keyword>
<name>A0A8C4V270_FALTI</name>
<comment type="similarity">
    <text evidence="2 10">Belongs to the FXYD family.</text>
</comment>
<evidence type="ECO:0000256" key="6">
    <source>
        <dbReference type="ARBA" id="ARBA00023065"/>
    </source>
</evidence>
<dbReference type="GO" id="GO:0016020">
    <property type="term" value="C:membrane"/>
    <property type="evidence" value="ECO:0007669"/>
    <property type="project" value="UniProtKB-SubCell"/>
</dbReference>
<dbReference type="PROSITE" id="PS01310">
    <property type="entry name" value="FXYD"/>
    <property type="match status" value="1"/>
</dbReference>
<keyword evidence="12" id="KW-1185">Reference proteome</keyword>
<evidence type="ECO:0000256" key="10">
    <source>
        <dbReference type="RuleBase" id="RU364131"/>
    </source>
</evidence>
<reference evidence="11" key="2">
    <citation type="submission" date="2025-09" db="UniProtKB">
        <authorList>
            <consortium name="Ensembl"/>
        </authorList>
    </citation>
    <scope>IDENTIFICATION</scope>
</reference>
<dbReference type="InterPro" id="IPR047297">
    <property type="entry name" value="FXYD_motif"/>
</dbReference>
<keyword evidence="3 10" id="KW-0813">Transport</keyword>
<dbReference type="GO" id="GO:0017080">
    <property type="term" value="F:sodium channel regulator activity"/>
    <property type="evidence" value="ECO:0007669"/>
    <property type="project" value="TreeGrafter"/>
</dbReference>
<evidence type="ECO:0000256" key="4">
    <source>
        <dbReference type="ARBA" id="ARBA00022692"/>
    </source>
</evidence>
<dbReference type="GO" id="GO:0006811">
    <property type="term" value="P:monoatomic ion transport"/>
    <property type="evidence" value="ECO:0007669"/>
    <property type="project" value="UniProtKB-KW"/>
</dbReference>
<dbReference type="AlphaFoldDB" id="A0A8C4V270"/>
<evidence type="ECO:0000256" key="1">
    <source>
        <dbReference type="ARBA" id="ARBA00004183"/>
    </source>
</evidence>
<evidence type="ECO:0000256" key="8">
    <source>
        <dbReference type="ARBA" id="ARBA00034654"/>
    </source>
</evidence>
<keyword evidence="7 10" id="KW-0472">Membrane</keyword>
<keyword evidence="4 10" id="KW-0812">Transmembrane</keyword>